<feature type="coiled-coil region" evidence="1">
    <location>
        <begin position="107"/>
        <end position="136"/>
    </location>
</feature>
<dbReference type="EMBL" id="ML119655">
    <property type="protein sequence ID" value="RPA85202.1"/>
    <property type="molecule type" value="Genomic_DNA"/>
</dbReference>
<gene>
    <name evidence="4" type="ORF">BJ508DRAFT_303233</name>
</gene>
<evidence type="ECO:0000256" key="2">
    <source>
        <dbReference type="SAM" id="Phobius"/>
    </source>
</evidence>
<feature type="chain" id="PRO_5018038174" evidence="3">
    <location>
        <begin position="32"/>
        <end position="583"/>
    </location>
</feature>
<keyword evidence="3" id="KW-0732">Signal</keyword>
<evidence type="ECO:0000313" key="4">
    <source>
        <dbReference type="EMBL" id="RPA85202.1"/>
    </source>
</evidence>
<keyword evidence="2" id="KW-0472">Membrane</keyword>
<accession>A0A3N4IGB5</accession>
<proteinExistence type="predicted"/>
<evidence type="ECO:0000256" key="1">
    <source>
        <dbReference type="SAM" id="Coils"/>
    </source>
</evidence>
<dbReference type="Proteomes" id="UP000275078">
    <property type="component" value="Unassembled WGS sequence"/>
</dbReference>
<organism evidence="4 5">
    <name type="scientific">Ascobolus immersus RN42</name>
    <dbReference type="NCBI Taxonomy" id="1160509"/>
    <lineage>
        <taxon>Eukaryota</taxon>
        <taxon>Fungi</taxon>
        <taxon>Dikarya</taxon>
        <taxon>Ascomycota</taxon>
        <taxon>Pezizomycotina</taxon>
        <taxon>Pezizomycetes</taxon>
        <taxon>Pezizales</taxon>
        <taxon>Ascobolaceae</taxon>
        <taxon>Ascobolus</taxon>
    </lineage>
</organism>
<feature type="transmembrane region" description="Helical" evidence="2">
    <location>
        <begin position="508"/>
        <end position="526"/>
    </location>
</feature>
<dbReference type="AlphaFoldDB" id="A0A3N4IGB5"/>
<feature type="signal peptide" evidence="3">
    <location>
        <begin position="1"/>
        <end position="31"/>
    </location>
</feature>
<name>A0A3N4IGB5_ASCIM</name>
<keyword evidence="5" id="KW-1185">Reference proteome</keyword>
<keyword evidence="2" id="KW-1133">Transmembrane helix</keyword>
<feature type="transmembrane region" description="Helical" evidence="2">
    <location>
        <begin position="547"/>
        <end position="565"/>
    </location>
</feature>
<evidence type="ECO:0000256" key="3">
    <source>
        <dbReference type="SAM" id="SignalP"/>
    </source>
</evidence>
<evidence type="ECO:0000313" key="5">
    <source>
        <dbReference type="Proteomes" id="UP000275078"/>
    </source>
</evidence>
<reference evidence="4 5" key="1">
    <citation type="journal article" date="2018" name="Nat. Ecol. Evol.">
        <title>Pezizomycetes genomes reveal the molecular basis of ectomycorrhizal truffle lifestyle.</title>
        <authorList>
            <person name="Murat C."/>
            <person name="Payen T."/>
            <person name="Noel B."/>
            <person name="Kuo A."/>
            <person name="Morin E."/>
            <person name="Chen J."/>
            <person name="Kohler A."/>
            <person name="Krizsan K."/>
            <person name="Balestrini R."/>
            <person name="Da Silva C."/>
            <person name="Montanini B."/>
            <person name="Hainaut M."/>
            <person name="Levati E."/>
            <person name="Barry K.W."/>
            <person name="Belfiori B."/>
            <person name="Cichocki N."/>
            <person name="Clum A."/>
            <person name="Dockter R.B."/>
            <person name="Fauchery L."/>
            <person name="Guy J."/>
            <person name="Iotti M."/>
            <person name="Le Tacon F."/>
            <person name="Lindquist E.A."/>
            <person name="Lipzen A."/>
            <person name="Malagnac F."/>
            <person name="Mello A."/>
            <person name="Molinier V."/>
            <person name="Miyauchi S."/>
            <person name="Poulain J."/>
            <person name="Riccioni C."/>
            <person name="Rubini A."/>
            <person name="Sitrit Y."/>
            <person name="Splivallo R."/>
            <person name="Traeger S."/>
            <person name="Wang M."/>
            <person name="Zifcakova L."/>
            <person name="Wipf D."/>
            <person name="Zambonelli A."/>
            <person name="Paolocci F."/>
            <person name="Nowrousian M."/>
            <person name="Ottonello S."/>
            <person name="Baldrian P."/>
            <person name="Spatafora J.W."/>
            <person name="Henrissat B."/>
            <person name="Nagy L.G."/>
            <person name="Aury J.M."/>
            <person name="Wincker P."/>
            <person name="Grigoriev I.V."/>
            <person name="Bonfante P."/>
            <person name="Martin F.M."/>
        </authorList>
    </citation>
    <scope>NUCLEOTIDE SEQUENCE [LARGE SCALE GENOMIC DNA]</scope>
    <source>
        <strain evidence="4 5">RN42</strain>
    </source>
</reference>
<sequence length="583" mass="65128">MKPNELLLRLPFQLFLAFTILSVSQLSCVAAGYGSISNFKFGSEYVSFIVTQCTRSIEVNRTLEYVISQLEGGRNFGDYERMMEFVRANPPEVVEAKRKIYEGKLELKRALANKAAKEAAAEAAQKAAEKAALREAMMASNDTGGLDLIDSSFDDSEKPLSWWEWLTFPFWSAPTPATPEDVSSDVKRKPTPLYKIYHMETTSDDPLGCSVSYSSYSFKAVVKALRDILMAWDDHNINGFGGGRLIGIGYAGFGGQLWRNALGSGVIQKRDVQMAANPTSWWSPESRRKRDYFRRRRMASSSDYNFRDPTTAVALIDEPDQSSSQVIDWMEGSSRRSRISSWNTTDLPVLHSQSPIEPPAIPIAEFDPDTPEYARRIGEWILMKLSVCGIMRGPIPELVAMYRFQWVVVRILEIGSIGPDGSKSAAVVLVFVKAEGFRNRSFGRKMRSPMSFLRAPGVSKAEAAHGALVVWILALAGYHNYEKPEVAVTLEGMPILPLQPTTTLVERILGTMGGIGVLVAVARLWIRYNKRTDEDEPAKELYSFANIYSFVQAAGNFLFAISTFVDGMKRLVEVIGLMEWVLF</sequence>
<keyword evidence="1" id="KW-0175">Coiled coil</keyword>
<keyword evidence="2" id="KW-0812">Transmembrane</keyword>
<protein>
    <submittedName>
        <fullName evidence="4">Uncharacterized protein</fullName>
    </submittedName>
</protein>